<dbReference type="AlphaFoldDB" id="A0A6H0KQC3"/>
<evidence type="ECO:0000313" key="1">
    <source>
        <dbReference type="EMBL" id="QIU95383.1"/>
    </source>
</evidence>
<dbReference type="RefSeq" id="WP_167964013.1">
    <property type="nucleotide sequence ID" value="NZ_CP050831.1"/>
</dbReference>
<name>A0A6H0KQC3_9BACE</name>
<protein>
    <submittedName>
        <fullName evidence="1">Polysaccharide deacetylase</fullName>
    </submittedName>
</protein>
<proteinExistence type="predicted"/>
<organism evidence="1 2">
    <name type="scientific">Bacteroides faecium</name>
    <dbReference type="NCBI Taxonomy" id="2715212"/>
    <lineage>
        <taxon>Bacteria</taxon>
        <taxon>Pseudomonadati</taxon>
        <taxon>Bacteroidota</taxon>
        <taxon>Bacteroidia</taxon>
        <taxon>Bacteroidales</taxon>
        <taxon>Bacteroidaceae</taxon>
        <taxon>Bacteroides</taxon>
    </lineage>
</organism>
<dbReference type="EMBL" id="CP050831">
    <property type="protein sequence ID" value="QIU95383.1"/>
    <property type="molecule type" value="Genomic_DNA"/>
</dbReference>
<reference evidence="1 2" key="1">
    <citation type="submission" date="2020-03" db="EMBL/GenBank/DDBJ databases">
        <title>Genomic analysis of Bacteroides faecium CBA7301.</title>
        <authorList>
            <person name="Kim J."/>
            <person name="Roh S.W."/>
        </authorList>
    </citation>
    <scope>NUCLEOTIDE SEQUENCE [LARGE SCALE GENOMIC DNA]</scope>
    <source>
        <strain evidence="1 2">CBA7301</strain>
    </source>
</reference>
<gene>
    <name evidence="1" type="ORF">BacF7301_15050</name>
</gene>
<dbReference type="KEGG" id="bfc:BacF7301_15050"/>
<keyword evidence="2" id="KW-1185">Reference proteome</keyword>
<dbReference type="Proteomes" id="UP000501780">
    <property type="component" value="Chromosome"/>
</dbReference>
<sequence length="158" mass="17889">MKNFNELSVTSSYKESNLQFAEQKACIVVGIANPRIKIRVEVLLSENPEYQTIYISSGSETGKLIEEADLIIGSGITAYEGVARRKPVIVVGDYGLGGLVTPDTFRSQYNNRFRGRINGMKDEYFSLESLEKDIKKAFRLTFQELQMMSNQIITYQNI</sequence>
<accession>A0A6H0KQC3</accession>
<evidence type="ECO:0000313" key="2">
    <source>
        <dbReference type="Proteomes" id="UP000501780"/>
    </source>
</evidence>